<keyword evidence="1" id="KW-0479">Metal-binding</keyword>
<feature type="compositionally biased region" description="Basic residues" evidence="3">
    <location>
        <begin position="46"/>
        <end position="56"/>
    </location>
</feature>
<keyword evidence="4" id="KW-0732">Signal</keyword>
<feature type="compositionally biased region" description="Polar residues" evidence="3">
    <location>
        <begin position="91"/>
        <end position="103"/>
    </location>
</feature>
<evidence type="ECO:0000313" key="7">
    <source>
        <dbReference type="Proteomes" id="UP000320475"/>
    </source>
</evidence>
<keyword evidence="1" id="KW-0862">Zinc</keyword>
<evidence type="ECO:0000256" key="3">
    <source>
        <dbReference type="SAM" id="MobiDB-lite"/>
    </source>
</evidence>
<keyword evidence="1" id="KW-0863">Zinc-finger</keyword>
<keyword evidence="2" id="KW-0175">Coiled coil</keyword>
<feature type="region of interest" description="Disordered" evidence="3">
    <location>
        <begin position="42"/>
        <end position="62"/>
    </location>
</feature>
<evidence type="ECO:0000256" key="1">
    <source>
        <dbReference type="PROSITE-ProRule" id="PRU00175"/>
    </source>
</evidence>
<reference evidence="6 7" key="1">
    <citation type="journal article" date="2019" name="Sci. Rep.">
        <title>Comparative genomics of chytrid fungi reveal insights into the obligate biotrophic and pathogenic lifestyle of Synchytrium endobioticum.</title>
        <authorList>
            <person name="van de Vossenberg B.T.L.H."/>
            <person name="Warris S."/>
            <person name="Nguyen H.D.T."/>
            <person name="van Gent-Pelzer M.P.E."/>
            <person name="Joly D.L."/>
            <person name="van de Geest H.C."/>
            <person name="Bonants P.J.M."/>
            <person name="Smith D.S."/>
            <person name="Levesque C.A."/>
            <person name="van der Lee T.A.J."/>
        </authorList>
    </citation>
    <scope>NUCLEOTIDE SEQUENCE [LARGE SCALE GENOMIC DNA]</scope>
    <source>
        <strain evidence="6 7">LEV6574</strain>
    </source>
</reference>
<dbReference type="PROSITE" id="PS50089">
    <property type="entry name" value="ZF_RING_2"/>
    <property type="match status" value="1"/>
</dbReference>
<protein>
    <recommendedName>
        <fullName evidence="5">RING-type domain-containing protein</fullName>
    </recommendedName>
</protein>
<dbReference type="AlphaFoldDB" id="A0A507CTX2"/>
<accession>A0A507CTX2</accession>
<evidence type="ECO:0000313" key="6">
    <source>
        <dbReference type="EMBL" id="TPX42555.1"/>
    </source>
</evidence>
<feature type="signal peptide" evidence="4">
    <location>
        <begin position="1"/>
        <end position="33"/>
    </location>
</feature>
<organism evidence="6 7">
    <name type="scientific">Synchytrium endobioticum</name>
    <dbReference type="NCBI Taxonomy" id="286115"/>
    <lineage>
        <taxon>Eukaryota</taxon>
        <taxon>Fungi</taxon>
        <taxon>Fungi incertae sedis</taxon>
        <taxon>Chytridiomycota</taxon>
        <taxon>Chytridiomycota incertae sedis</taxon>
        <taxon>Chytridiomycetes</taxon>
        <taxon>Synchytriales</taxon>
        <taxon>Synchytriaceae</taxon>
        <taxon>Synchytrium</taxon>
    </lineage>
</organism>
<comment type="caution">
    <text evidence="6">The sequence shown here is derived from an EMBL/GenBank/DDBJ whole genome shotgun (WGS) entry which is preliminary data.</text>
</comment>
<gene>
    <name evidence="6" type="ORF">SeLEV6574_g05537</name>
</gene>
<dbReference type="GO" id="GO:0008270">
    <property type="term" value="F:zinc ion binding"/>
    <property type="evidence" value="ECO:0007669"/>
    <property type="project" value="UniProtKB-KW"/>
</dbReference>
<feature type="chain" id="PRO_5021496636" description="RING-type domain-containing protein" evidence="4">
    <location>
        <begin position="34"/>
        <end position="479"/>
    </location>
</feature>
<evidence type="ECO:0000259" key="5">
    <source>
        <dbReference type="PROSITE" id="PS50089"/>
    </source>
</evidence>
<dbReference type="InterPro" id="IPR001841">
    <property type="entry name" value="Znf_RING"/>
</dbReference>
<evidence type="ECO:0000256" key="2">
    <source>
        <dbReference type="SAM" id="Coils"/>
    </source>
</evidence>
<dbReference type="VEuPathDB" id="FungiDB:SeMB42_g03889"/>
<name>A0A507CTX2_9FUNG</name>
<sequence length="479" mass="53734">MRSKPRMPAKQRTTIWALVVFQLMACTFNPALAMDGREIVPSGSAGRHRSRGRHGRMGSSYAGNARDAIGYGDMMGGSSGISGMEAPHDMGTSQHGASSSRQENLPLPPIDLAEFTGILQEMEQQCHDSINQCEEKANALQSLEEDFELILKASRRTIAGKSVSEIQHGMVMIVGMLRGTIHKIVTWTVDFRDPGMTVAREWMSSTVRETQSTMDLADLMTTLQGIEEQCEIWDSLCERRAKRLRSLAEDFKLILEASRGIIARQSESEVQDGMVIIIGMLGEATRKIVEWTKTVQDPVMDAASQWMDLTVRILDGRMVQPQFKSVSERIDGMFEEVSKYYHPYYCSETLRDIVENLKGMWTTTKSKSGDDMSLALDNFFQNLDEVSQSIYKECGEESWNIKVALGECAWALKCRLSEWGSWEDPPECSECGEEVSVAERKKLSCNHFFHEHCLPKSGQPCARCSALKCQGDLAARYFL</sequence>
<feature type="coiled-coil region" evidence="2">
    <location>
        <begin position="119"/>
        <end position="146"/>
    </location>
</feature>
<feature type="region of interest" description="Disordered" evidence="3">
    <location>
        <begin position="79"/>
        <end position="105"/>
    </location>
</feature>
<evidence type="ECO:0000256" key="4">
    <source>
        <dbReference type="SAM" id="SignalP"/>
    </source>
</evidence>
<dbReference type="Proteomes" id="UP000320475">
    <property type="component" value="Unassembled WGS sequence"/>
</dbReference>
<proteinExistence type="predicted"/>
<dbReference type="EMBL" id="QEAM01000265">
    <property type="protein sequence ID" value="TPX42555.1"/>
    <property type="molecule type" value="Genomic_DNA"/>
</dbReference>
<feature type="domain" description="RING-type" evidence="5">
    <location>
        <begin position="428"/>
        <end position="465"/>
    </location>
</feature>